<dbReference type="GO" id="GO:0000209">
    <property type="term" value="P:protein polyubiquitination"/>
    <property type="evidence" value="ECO:0007669"/>
    <property type="project" value="TreeGrafter"/>
</dbReference>
<proteinExistence type="predicted"/>
<comment type="catalytic activity">
    <reaction evidence="1">
        <text>S-ubiquitinyl-[E2 ubiquitin-conjugating enzyme]-L-cysteine + [acceptor protein]-L-lysine = [E2 ubiquitin-conjugating enzyme]-L-cysteine + N(6)-ubiquitinyl-[acceptor protein]-L-lysine.</text>
        <dbReference type="EC" id="2.3.2.26"/>
    </reaction>
</comment>
<dbReference type="GO" id="GO:0043161">
    <property type="term" value="P:proteasome-mediated ubiquitin-dependent protein catabolic process"/>
    <property type="evidence" value="ECO:0007669"/>
    <property type="project" value="TreeGrafter"/>
</dbReference>
<dbReference type="PANTHER" id="PTHR45670:SF1">
    <property type="entry name" value="E3 UBIQUITIN-PROTEIN LIGASE HECTD1"/>
    <property type="match status" value="1"/>
</dbReference>
<protein>
    <recommendedName>
        <fullName evidence="2">HECT-type E3 ubiquitin transferase</fullName>
        <ecNumber evidence="2">2.3.2.26</ecNumber>
    </recommendedName>
</protein>
<reference evidence="6 7" key="1">
    <citation type="submission" date="2020-08" db="EMBL/GenBank/DDBJ databases">
        <authorList>
            <person name="Newling K."/>
            <person name="Davey J."/>
            <person name="Forrester S."/>
        </authorList>
    </citation>
    <scope>NUCLEOTIDE SEQUENCE [LARGE SCALE GENOMIC DNA]</scope>
    <source>
        <strain evidence="7">Crithidia deanei Carvalho (ATCC PRA-265)</strain>
    </source>
</reference>
<evidence type="ECO:0000256" key="1">
    <source>
        <dbReference type="ARBA" id="ARBA00000885"/>
    </source>
</evidence>
<dbReference type="Gene3D" id="1.25.10.10">
    <property type="entry name" value="Leucine-rich Repeat Variant"/>
    <property type="match status" value="1"/>
</dbReference>
<dbReference type="VEuPathDB" id="TriTrypDB:ADEAN_000379100"/>
<dbReference type="Proteomes" id="UP000515908">
    <property type="component" value="Chromosome 06"/>
</dbReference>
<dbReference type="PANTHER" id="PTHR45670">
    <property type="entry name" value="E3 UBIQUITIN-PROTEIN LIGASE TRIP12"/>
    <property type="match status" value="1"/>
</dbReference>
<keyword evidence="7" id="KW-1185">Reference proteome</keyword>
<dbReference type="InterPro" id="IPR011989">
    <property type="entry name" value="ARM-like"/>
</dbReference>
<evidence type="ECO:0000313" key="7">
    <source>
        <dbReference type="Proteomes" id="UP000515908"/>
    </source>
</evidence>
<evidence type="ECO:0000256" key="4">
    <source>
        <dbReference type="SAM" id="MobiDB-lite"/>
    </source>
</evidence>
<dbReference type="EC" id="2.3.2.26" evidence="2"/>
<dbReference type="Pfam" id="PF25579">
    <property type="entry name" value="TPR_TRIP12_N"/>
    <property type="match status" value="1"/>
</dbReference>
<keyword evidence="3" id="KW-0808">Transferase</keyword>
<dbReference type="AlphaFoldDB" id="A0A7G2C9V0"/>
<evidence type="ECO:0000256" key="2">
    <source>
        <dbReference type="ARBA" id="ARBA00012485"/>
    </source>
</evidence>
<dbReference type="EMBL" id="LR877150">
    <property type="protein sequence ID" value="CAD2216329.1"/>
    <property type="molecule type" value="Genomic_DNA"/>
</dbReference>
<dbReference type="InterPro" id="IPR016024">
    <property type="entry name" value="ARM-type_fold"/>
</dbReference>
<dbReference type="GO" id="GO:0061630">
    <property type="term" value="F:ubiquitin protein ligase activity"/>
    <property type="evidence" value="ECO:0007669"/>
    <property type="project" value="UniProtKB-EC"/>
</dbReference>
<evidence type="ECO:0000259" key="5">
    <source>
        <dbReference type="Pfam" id="PF25579"/>
    </source>
</evidence>
<dbReference type="InterPro" id="IPR045322">
    <property type="entry name" value="HECTD1/TRIP12-like"/>
</dbReference>
<accession>A0A7G2C9V0</accession>
<feature type="compositionally biased region" description="Acidic residues" evidence="4">
    <location>
        <begin position="377"/>
        <end position="397"/>
    </location>
</feature>
<dbReference type="InterPro" id="IPR057948">
    <property type="entry name" value="TPR_TRIP12_N"/>
</dbReference>
<dbReference type="SUPFAM" id="SSF48371">
    <property type="entry name" value="ARM repeat"/>
    <property type="match status" value="1"/>
</dbReference>
<gene>
    <name evidence="6" type="ORF">ADEAN_000379100</name>
</gene>
<feature type="domain" description="E3 ubiquitin-protein ligase TRIP12-like TPR repeats" evidence="5">
    <location>
        <begin position="28"/>
        <end position="131"/>
    </location>
</feature>
<evidence type="ECO:0000313" key="6">
    <source>
        <dbReference type="EMBL" id="CAD2216329.1"/>
    </source>
</evidence>
<name>A0A7G2C9V0_9TRYP</name>
<organism evidence="6 7">
    <name type="scientific">Angomonas deanei</name>
    <dbReference type="NCBI Taxonomy" id="59799"/>
    <lineage>
        <taxon>Eukaryota</taxon>
        <taxon>Discoba</taxon>
        <taxon>Euglenozoa</taxon>
        <taxon>Kinetoplastea</taxon>
        <taxon>Metakinetoplastina</taxon>
        <taxon>Trypanosomatida</taxon>
        <taxon>Trypanosomatidae</taxon>
        <taxon>Strigomonadinae</taxon>
        <taxon>Angomonas</taxon>
    </lineage>
</organism>
<sequence>MEEAFRQILGLARGSASISKLVEEISSGDDFREMQGLTQLCDIINSSSEGALTGINESNLVTAICACLRKDYNPELVLLAARSLTYLIDAAPNIVPTLSQESNLEAILSHLVSVEDIEVAQQCIDCVDKLCAHPVGAMSVFQNNGIALMFMFLDFFTISTQKKVWRCVWKCSRYVYTSTYEKVRETVPLFRTGLRNSDADISDYCCGILSTIIVRVSENPVLVRETFGDLLEYYITLLNDDQSFTTKSIKSKVDLLFVASSLDASVAKDILKGDLLPLLEKRINWYIDLMEVSLDSSSFTHFPIVGMCNIYYSLITPYTAQGFECFPSLYTLDVPGGARSKLFQINARKKGVDAQKSSTPAEVKSGDGASTEGDSSSQEDEEAYEEDDSDTDDEEDDELVFPSYNLNGVDLLKIRNKIKETGVTFENMQSCRQCNIGRHICDACGKKNLPLHDWFRCNERNDTDFCSSCLMKQAEKEDKKYLRYTDMYTLFLPEAKKIIISACDKEKWGIYKSDTALFTRLLTHSLKTLTRVCCTVEVLAARVSAFLFLLGVVHMASMESLEKAGFFDLPLGQMVTTNMYDRRLLSNNFLSVWFAKMLLEKCPAKVETMFQREGVASAAAKLQSNLQAAGTFPAEVDYKMQQNTPSGWRTTTLKEAESLCKQLKTSEYVQPKEIASCKKAFQEKDFDQAFRSLRTLLDTHLTSFEFSNSHLLDDLLNGFKTVSDMNILVQFIDALAAPSKDHSVSPLKTLVILLQRLISNEETFSPLVYGVKNIKSLVTVKLIPQKVPGVKAESEEGDTGNKTKHSVGKSAAVGIVPLAEIKTISTFIRDRLLPHSSILSRGETGEEVEEVLPTTAPRRASEARQKEQVYVRCGTYVLPESLTVLQVVDSPLLGAVMEGKKSDEPVDEINQMLEKMQEQKKEIVLHYSITRFDKNYEVFRPPRAPLLSRNAPDTPAEIVLPSDSPNHSQCRTILNSISAPLLSSKPFLTEDIEKALALISLLFNCVSHWPVLAKYYHAHTGNSVKLELNITKSDFIHAKLDEKALRHCSDYLIAGQHPLPVGSEPRHRLPVFILFPHPQVHV</sequence>
<evidence type="ECO:0000256" key="3">
    <source>
        <dbReference type="ARBA" id="ARBA00022679"/>
    </source>
</evidence>
<feature type="region of interest" description="Disordered" evidence="4">
    <location>
        <begin position="353"/>
        <end position="397"/>
    </location>
</feature>